<keyword evidence="5 7" id="KW-0408">Iron</keyword>
<dbReference type="PANTHER" id="PTHR46696">
    <property type="entry name" value="P450, PUTATIVE (EUROFUNG)-RELATED"/>
    <property type="match status" value="1"/>
</dbReference>
<dbReference type="STRING" id="477245.TU94_02940"/>
<dbReference type="InterPro" id="IPR017972">
    <property type="entry name" value="Cyt_P450_CS"/>
</dbReference>
<evidence type="ECO:0000256" key="2">
    <source>
        <dbReference type="ARBA" id="ARBA00022617"/>
    </source>
</evidence>
<evidence type="ECO:0000256" key="7">
    <source>
        <dbReference type="RuleBase" id="RU000461"/>
    </source>
</evidence>
<dbReference type="OrthoDB" id="3213397at2"/>
<dbReference type="CDD" id="cd20625">
    <property type="entry name" value="CYP164-like"/>
    <property type="match status" value="1"/>
</dbReference>
<dbReference type="GO" id="GO:0020037">
    <property type="term" value="F:heme binding"/>
    <property type="evidence" value="ECO:0007669"/>
    <property type="project" value="InterPro"/>
</dbReference>
<dbReference type="InterPro" id="IPR036396">
    <property type="entry name" value="Cyt_P450_sf"/>
</dbReference>
<keyword evidence="6 7" id="KW-0503">Monooxygenase</keyword>
<dbReference type="GO" id="GO:0016705">
    <property type="term" value="F:oxidoreductase activity, acting on paired donors, with incorporation or reduction of molecular oxygen"/>
    <property type="evidence" value="ECO:0007669"/>
    <property type="project" value="InterPro"/>
</dbReference>
<keyword evidence="4 7" id="KW-0560">Oxidoreductase</keyword>
<dbReference type="GO" id="GO:0004497">
    <property type="term" value="F:monooxygenase activity"/>
    <property type="evidence" value="ECO:0007669"/>
    <property type="project" value="UniProtKB-KW"/>
</dbReference>
<evidence type="ECO:0000256" key="4">
    <source>
        <dbReference type="ARBA" id="ARBA00023002"/>
    </source>
</evidence>
<keyword evidence="9" id="KW-1185">Reference proteome</keyword>
<dbReference type="AlphaFoldDB" id="A0A0C5FSJ2"/>
<name>A0A0C5FSJ2_9ACTN</name>
<organism evidence="8 9">
    <name type="scientific">Streptomyces cyaneogriseus subsp. noncyanogenus</name>
    <dbReference type="NCBI Taxonomy" id="477245"/>
    <lineage>
        <taxon>Bacteria</taxon>
        <taxon>Bacillati</taxon>
        <taxon>Actinomycetota</taxon>
        <taxon>Actinomycetes</taxon>
        <taxon>Kitasatosporales</taxon>
        <taxon>Streptomycetaceae</taxon>
        <taxon>Streptomyces</taxon>
    </lineage>
</organism>
<accession>A0A0C5FSJ2</accession>
<evidence type="ECO:0000313" key="9">
    <source>
        <dbReference type="Proteomes" id="UP000032234"/>
    </source>
</evidence>
<dbReference type="FunFam" id="1.10.630.10:FF:000018">
    <property type="entry name" value="Cytochrome P450 monooxygenase"/>
    <property type="match status" value="1"/>
</dbReference>
<dbReference type="KEGG" id="scw:TU94_02940"/>
<dbReference type="InterPro" id="IPR002397">
    <property type="entry name" value="Cyt_P450_B"/>
</dbReference>
<protein>
    <submittedName>
        <fullName evidence="8">Cytochrome P450</fullName>
    </submittedName>
</protein>
<evidence type="ECO:0000256" key="3">
    <source>
        <dbReference type="ARBA" id="ARBA00022723"/>
    </source>
</evidence>
<comment type="similarity">
    <text evidence="1 7">Belongs to the cytochrome P450 family.</text>
</comment>
<evidence type="ECO:0000256" key="5">
    <source>
        <dbReference type="ARBA" id="ARBA00023004"/>
    </source>
</evidence>
<reference evidence="8 9" key="1">
    <citation type="submission" date="2015-02" db="EMBL/GenBank/DDBJ databases">
        <title>Genome sequence of thermotolerant Streptomyces cyaneogriseus subsp. Noncyanogenus NMWT1, the producer of nematocidal antibiotics nemadectin.</title>
        <authorList>
            <person name="Wang H."/>
            <person name="Li C."/>
            <person name="Xiang W."/>
            <person name="Wang X."/>
        </authorList>
    </citation>
    <scope>NUCLEOTIDE SEQUENCE [LARGE SCALE GENOMIC DNA]</scope>
    <source>
        <strain evidence="8 9">NMWT 1</strain>
    </source>
</reference>
<dbReference type="Gene3D" id="1.10.630.10">
    <property type="entry name" value="Cytochrome P450"/>
    <property type="match status" value="1"/>
</dbReference>
<proteinExistence type="inferred from homology"/>
<evidence type="ECO:0000256" key="1">
    <source>
        <dbReference type="ARBA" id="ARBA00010617"/>
    </source>
</evidence>
<sequence length="407" mass="44934">MTTETPSEPLIFNPFTPDFMSDPYPHYAELRRHVPVHEHPGGFWMLSRYEDVSALMRSGLSVEQRHVAPGPFRDAYARAGVTDEPRLKGLALLDRDAPDHTRLRKLVTMAFTARAVNAMEGEIRSLVDEALDRIAADGGGDLVEALAFPLPFTVISRMLGMPPTDTVRMRTLTHTLMRSVEPTTDPEVMRAVEAADAELFDIVGEAVDWKRQNPADDLLTALITAEDHGDVLSRDELIAQVTMLYVAGHETTVNLISGGTLALLRNPGQLRLLRDKPELEQNAIEELLRYDAPVHNSRRITLEPYEVGGHEIPPGSFILANLAGANRDESYFGPDAEELRLDRENARRHVSFGGGMHLCLGAALARIEGRVAIGGLVRRFPGLELAGEVEWNGLLSLRGAARLPIRV</sequence>
<dbReference type="PATRIC" id="fig|477245.3.peg.653"/>
<keyword evidence="2 7" id="KW-0349">Heme</keyword>
<dbReference type="RefSeq" id="WP_044378961.1">
    <property type="nucleotide sequence ID" value="NZ_CP010849.1"/>
</dbReference>
<evidence type="ECO:0000313" key="8">
    <source>
        <dbReference type="EMBL" id="AJP00628.1"/>
    </source>
</evidence>
<keyword evidence="3 7" id="KW-0479">Metal-binding</keyword>
<dbReference type="PANTHER" id="PTHR46696:SF1">
    <property type="entry name" value="CYTOCHROME P450 YJIB-RELATED"/>
    <property type="match status" value="1"/>
</dbReference>
<dbReference type="InterPro" id="IPR001128">
    <property type="entry name" value="Cyt_P450"/>
</dbReference>
<dbReference type="EMBL" id="CP010849">
    <property type="protein sequence ID" value="AJP00628.1"/>
    <property type="molecule type" value="Genomic_DNA"/>
</dbReference>
<dbReference type="GO" id="GO:0005506">
    <property type="term" value="F:iron ion binding"/>
    <property type="evidence" value="ECO:0007669"/>
    <property type="project" value="InterPro"/>
</dbReference>
<dbReference type="PROSITE" id="PS00086">
    <property type="entry name" value="CYTOCHROME_P450"/>
    <property type="match status" value="1"/>
</dbReference>
<gene>
    <name evidence="8" type="ORF">TU94_02940</name>
</gene>
<evidence type="ECO:0000256" key="6">
    <source>
        <dbReference type="ARBA" id="ARBA00023033"/>
    </source>
</evidence>
<dbReference type="HOGENOM" id="CLU_033716_2_0_11"/>
<dbReference type="Pfam" id="PF00067">
    <property type="entry name" value="p450"/>
    <property type="match status" value="1"/>
</dbReference>
<dbReference type="Proteomes" id="UP000032234">
    <property type="component" value="Chromosome"/>
</dbReference>
<dbReference type="PRINTS" id="PR00359">
    <property type="entry name" value="BP450"/>
</dbReference>
<dbReference type="SUPFAM" id="SSF48264">
    <property type="entry name" value="Cytochrome P450"/>
    <property type="match status" value="1"/>
</dbReference>